<keyword evidence="2" id="KW-1185">Reference proteome</keyword>
<dbReference type="KEGG" id="hdn:Hden_2193"/>
<dbReference type="Proteomes" id="UP000002033">
    <property type="component" value="Chromosome"/>
</dbReference>
<dbReference type="STRING" id="582899.Hden_2193"/>
<protein>
    <recommendedName>
        <fullName evidence="3">HEPN domain-containing protein</fullName>
    </recommendedName>
</protein>
<evidence type="ECO:0000313" key="2">
    <source>
        <dbReference type="Proteomes" id="UP000002033"/>
    </source>
</evidence>
<dbReference type="eggNOG" id="ENOG5033FZ1">
    <property type="taxonomic scope" value="Bacteria"/>
</dbReference>
<reference evidence="2" key="1">
    <citation type="journal article" date="2011" name="J. Bacteriol.">
        <title>Genome sequences of eight morphologically diverse alphaproteobacteria.</title>
        <authorList>
            <consortium name="US DOE Joint Genome Institute"/>
            <person name="Brown P.J."/>
            <person name="Kysela D.T."/>
            <person name="Buechlein A."/>
            <person name="Hemmerich C."/>
            <person name="Brun Y.V."/>
        </authorList>
    </citation>
    <scope>NUCLEOTIDE SEQUENCE [LARGE SCALE GENOMIC DNA]</scope>
    <source>
        <strain evidence="2">ATCC 51888 / DSM 1869 / NCIB 11706 / TK 0415</strain>
    </source>
</reference>
<name>D8JR06_HYPDA</name>
<gene>
    <name evidence="1" type="ordered locus">Hden_2193</name>
</gene>
<evidence type="ECO:0008006" key="3">
    <source>
        <dbReference type="Google" id="ProtNLM"/>
    </source>
</evidence>
<sequence length="128" mass="14264">MAEAYNQSALRHYFDSEKLADLGRFDNAGHLIGFAAECALKHAFAIMEPVNSPRVHLPDLANALLKHVKSRNSQETALRNLLAQTKGGFFDDWRVAARYEIDGLVDQATYRKWRGLAQRAIGAAGLRP</sequence>
<proteinExistence type="predicted"/>
<dbReference type="EMBL" id="CP002083">
    <property type="protein sequence ID" value="ADJ23991.1"/>
    <property type="molecule type" value="Genomic_DNA"/>
</dbReference>
<evidence type="ECO:0000313" key="1">
    <source>
        <dbReference type="EMBL" id="ADJ23991.1"/>
    </source>
</evidence>
<accession>D8JR06</accession>
<dbReference type="HOGENOM" id="CLU_1978306_0_0_5"/>
<dbReference type="AlphaFoldDB" id="D8JR06"/>
<organism evidence="1 2">
    <name type="scientific">Hyphomicrobium denitrificans (strain ATCC 51888 / DSM 1869 / NCIMB 11706 / TK 0415)</name>
    <dbReference type="NCBI Taxonomy" id="582899"/>
    <lineage>
        <taxon>Bacteria</taxon>
        <taxon>Pseudomonadati</taxon>
        <taxon>Pseudomonadota</taxon>
        <taxon>Alphaproteobacteria</taxon>
        <taxon>Hyphomicrobiales</taxon>
        <taxon>Hyphomicrobiaceae</taxon>
        <taxon>Hyphomicrobium</taxon>
    </lineage>
</organism>